<gene>
    <name evidence="2" type="ORF">MtrunA17_Chr3g0085631</name>
</gene>
<dbReference type="Proteomes" id="UP000265566">
    <property type="component" value="Chromosome 3"/>
</dbReference>
<dbReference type="EMBL" id="PSQE01000003">
    <property type="protein sequence ID" value="RHN65961.1"/>
    <property type="molecule type" value="Genomic_DNA"/>
</dbReference>
<accession>A0A396IMC2</accession>
<sequence>MSISHMSTLMLAIFAYIYDFSPYDSMILNMVSERYPREEDDDASAFDSDIDEDEESDDAASASAIPETSSSHDRIVFGSFESPITPVSTPVIEPEFDGFSIKIGEISCALVTPCCNMVNENNYVFVDSQEDEKLEILEPELTNCDSDFFISDAPEVLVTMFPVRLCRAVYAVSLFALWLFVEKQSEQPVSAINNQLRFLQLHDESIINFSIPAEELVHVFCSLFTQFSDKSNSVCGGYLGIEGGIS</sequence>
<dbReference type="Gramene" id="rna13868">
    <property type="protein sequence ID" value="RHN65961.1"/>
    <property type="gene ID" value="gene13868"/>
</dbReference>
<feature type="region of interest" description="Disordered" evidence="1">
    <location>
        <begin position="38"/>
        <end position="70"/>
    </location>
</feature>
<proteinExistence type="predicted"/>
<organism evidence="2">
    <name type="scientific">Medicago truncatula</name>
    <name type="common">Barrel medic</name>
    <name type="synonym">Medicago tribuloides</name>
    <dbReference type="NCBI Taxonomy" id="3880"/>
    <lineage>
        <taxon>Eukaryota</taxon>
        <taxon>Viridiplantae</taxon>
        <taxon>Streptophyta</taxon>
        <taxon>Embryophyta</taxon>
        <taxon>Tracheophyta</taxon>
        <taxon>Spermatophyta</taxon>
        <taxon>Magnoliopsida</taxon>
        <taxon>eudicotyledons</taxon>
        <taxon>Gunneridae</taxon>
        <taxon>Pentapetalae</taxon>
        <taxon>rosids</taxon>
        <taxon>fabids</taxon>
        <taxon>Fabales</taxon>
        <taxon>Fabaceae</taxon>
        <taxon>Papilionoideae</taxon>
        <taxon>50 kb inversion clade</taxon>
        <taxon>NPAAA clade</taxon>
        <taxon>Hologalegina</taxon>
        <taxon>IRL clade</taxon>
        <taxon>Trifolieae</taxon>
        <taxon>Medicago</taxon>
    </lineage>
</organism>
<dbReference type="AlphaFoldDB" id="A0A396IMC2"/>
<reference evidence="2" key="1">
    <citation type="journal article" date="2018" name="Nat. Plants">
        <title>Whole-genome landscape of Medicago truncatula symbiotic genes.</title>
        <authorList>
            <person name="Pecrix Y."/>
            <person name="Gamas P."/>
            <person name="Carrere S."/>
        </authorList>
    </citation>
    <scope>NUCLEOTIDE SEQUENCE</scope>
    <source>
        <tissue evidence="2">Leaves</tissue>
    </source>
</reference>
<feature type="compositionally biased region" description="Acidic residues" evidence="1">
    <location>
        <begin position="38"/>
        <end position="58"/>
    </location>
</feature>
<evidence type="ECO:0000256" key="1">
    <source>
        <dbReference type="SAM" id="MobiDB-lite"/>
    </source>
</evidence>
<comment type="caution">
    <text evidence="2">The sequence shown here is derived from an EMBL/GenBank/DDBJ whole genome shotgun (WGS) entry which is preliminary data.</text>
</comment>
<evidence type="ECO:0000313" key="2">
    <source>
        <dbReference type="EMBL" id="RHN65961.1"/>
    </source>
</evidence>
<protein>
    <submittedName>
        <fullName evidence="2">Uncharacterized protein</fullName>
    </submittedName>
</protein>
<name>A0A396IMC2_MEDTR</name>